<sequence>MERMEVLDGMDVDTMLMHVGDFDRFQFLLIGLFSLINLLSGFHYFGQTFISVTPDYKCKPLPNDNLNTTTYLGCSKIIQDGATTTEVACTTGWDYSNSYNYISIVQEMDWVCENSWPPVVAHSFFYVGAVFGSFGLGILADRIGRLHVLIIANMFVVIGNIATIFSYHPILYVISRFLAGCATDSNFLMMYIIVMEYMRPSMRTFGLNLCIGVFYCISCVIVPWLAVGLGSWKWFLLAISLPHLLIISFYFFVPESAQWLISKGRTEDAIRCFQRIAYVNNRKIDVNVLDQLRKYADEHIKSVKNENLIGLFSTPRLRRKTMILMFKSMVMSLGYDTIARNVNGFGISPFTIFSICSATILPACIVILFLQDRLGRKALASGALFISGLFSAVAAIVLAVNENASSLLIIALSVICRFSINVAYNSGAQYAVELIPTVVRGQGVSAIHVIGYIANFCSPSVLYLGETWKPSPEVILAVLLICGAFACLFLPETLNKTLPVTLADGENFGEDERFYEFSCCCRGDNGIGSKEILNPGIYKIKYVN</sequence>
<keyword evidence="8" id="KW-1185">Reference proteome</keyword>
<accession>A0AAN7UWZ0</accession>
<feature type="transmembrane region" description="Helical" evidence="5">
    <location>
        <begin position="232"/>
        <end position="253"/>
    </location>
</feature>
<reference evidence="7 8" key="1">
    <citation type="journal article" date="2024" name="Insects">
        <title>An Improved Chromosome-Level Genome Assembly of the Firefly Pyrocoelia pectoralis.</title>
        <authorList>
            <person name="Fu X."/>
            <person name="Meyer-Rochow V.B."/>
            <person name="Ballantyne L."/>
            <person name="Zhu X."/>
        </authorList>
    </citation>
    <scope>NUCLEOTIDE SEQUENCE [LARGE SCALE GENOMIC DNA]</scope>
    <source>
        <strain evidence="7">XCY_ONT2</strain>
    </source>
</reference>
<feature type="transmembrane region" description="Helical" evidence="5">
    <location>
        <begin position="119"/>
        <end position="139"/>
    </location>
</feature>
<evidence type="ECO:0000256" key="5">
    <source>
        <dbReference type="SAM" id="Phobius"/>
    </source>
</evidence>
<dbReference type="InterPro" id="IPR005828">
    <property type="entry name" value="MFS_sugar_transport-like"/>
</dbReference>
<dbReference type="Proteomes" id="UP001329430">
    <property type="component" value="Chromosome 9"/>
</dbReference>
<keyword evidence="2 5" id="KW-0812">Transmembrane</keyword>
<feature type="transmembrane region" description="Helical" evidence="5">
    <location>
        <begin position="25"/>
        <end position="45"/>
    </location>
</feature>
<comment type="caution">
    <text evidence="7">The sequence shown here is derived from an EMBL/GenBank/DDBJ whole genome shotgun (WGS) entry which is preliminary data.</text>
</comment>
<evidence type="ECO:0000256" key="2">
    <source>
        <dbReference type="ARBA" id="ARBA00022692"/>
    </source>
</evidence>
<dbReference type="Gene3D" id="1.20.1250.20">
    <property type="entry name" value="MFS general substrate transporter like domains"/>
    <property type="match status" value="1"/>
</dbReference>
<dbReference type="InterPro" id="IPR036259">
    <property type="entry name" value="MFS_trans_sf"/>
</dbReference>
<feature type="transmembrane region" description="Helical" evidence="5">
    <location>
        <begin position="321"/>
        <end position="338"/>
    </location>
</feature>
<feature type="transmembrane region" description="Helical" evidence="5">
    <location>
        <begin position="406"/>
        <end position="424"/>
    </location>
</feature>
<evidence type="ECO:0000313" key="8">
    <source>
        <dbReference type="Proteomes" id="UP001329430"/>
    </source>
</evidence>
<feature type="domain" description="Major facilitator superfamily (MFS) profile" evidence="6">
    <location>
        <begin position="29"/>
        <end position="495"/>
    </location>
</feature>
<dbReference type="GO" id="GO:0016020">
    <property type="term" value="C:membrane"/>
    <property type="evidence" value="ECO:0007669"/>
    <property type="project" value="UniProtKB-SubCell"/>
</dbReference>
<dbReference type="Pfam" id="PF00083">
    <property type="entry name" value="Sugar_tr"/>
    <property type="match status" value="1"/>
</dbReference>
<feature type="transmembrane region" description="Helical" evidence="5">
    <location>
        <begin position="173"/>
        <end position="193"/>
    </location>
</feature>
<dbReference type="SUPFAM" id="SSF103473">
    <property type="entry name" value="MFS general substrate transporter"/>
    <property type="match status" value="1"/>
</dbReference>
<dbReference type="AlphaFoldDB" id="A0AAN7UWZ0"/>
<feature type="transmembrane region" description="Helical" evidence="5">
    <location>
        <begin position="474"/>
        <end position="491"/>
    </location>
</feature>
<evidence type="ECO:0000256" key="1">
    <source>
        <dbReference type="ARBA" id="ARBA00004141"/>
    </source>
</evidence>
<feature type="transmembrane region" description="Helical" evidence="5">
    <location>
        <begin position="382"/>
        <end position="400"/>
    </location>
</feature>
<feature type="transmembrane region" description="Helical" evidence="5">
    <location>
        <begin position="146"/>
        <end position="167"/>
    </location>
</feature>
<feature type="transmembrane region" description="Helical" evidence="5">
    <location>
        <begin position="205"/>
        <end position="226"/>
    </location>
</feature>
<evidence type="ECO:0000313" key="7">
    <source>
        <dbReference type="EMBL" id="KAK5639180.1"/>
    </source>
</evidence>
<evidence type="ECO:0000256" key="4">
    <source>
        <dbReference type="ARBA" id="ARBA00023136"/>
    </source>
</evidence>
<keyword evidence="3 5" id="KW-1133">Transmembrane helix</keyword>
<dbReference type="EMBL" id="JAVRBK010000009">
    <property type="protein sequence ID" value="KAK5639180.1"/>
    <property type="molecule type" value="Genomic_DNA"/>
</dbReference>
<evidence type="ECO:0000256" key="3">
    <source>
        <dbReference type="ARBA" id="ARBA00022989"/>
    </source>
</evidence>
<comment type="subcellular location">
    <subcellularLocation>
        <location evidence="1">Membrane</location>
        <topology evidence="1">Multi-pass membrane protein</topology>
    </subcellularLocation>
</comment>
<name>A0AAN7UWZ0_9COLE</name>
<proteinExistence type="predicted"/>
<dbReference type="PANTHER" id="PTHR24064">
    <property type="entry name" value="SOLUTE CARRIER FAMILY 22 MEMBER"/>
    <property type="match status" value="1"/>
</dbReference>
<protein>
    <recommendedName>
        <fullName evidence="6">Major facilitator superfamily (MFS) profile domain-containing protein</fullName>
    </recommendedName>
</protein>
<organism evidence="7 8">
    <name type="scientific">Pyrocoelia pectoralis</name>
    <dbReference type="NCBI Taxonomy" id="417401"/>
    <lineage>
        <taxon>Eukaryota</taxon>
        <taxon>Metazoa</taxon>
        <taxon>Ecdysozoa</taxon>
        <taxon>Arthropoda</taxon>
        <taxon>Hexapoda</taxon>
        <taxon>Insecta</taxon>
        <taxon>Pterygota</taxon>
        <taxon>Neoptera</taxon>
        <taxon>Endopterygota</taxon>
        <taxon>Coleoptera</taxon>
        <taxon>Polyphaga</taxon>
        <taxon>Elateriformia</taxon>
        <taxon>Elateroidea</taxon>
        <taxon>Lampyridae</taxon>
        <taxon>Lampyrinae</taxon>
        <taxon>Pyrocoelia</taxon>
    </lineage>
</organism>
<keyword evidence="4 5" id="KW-0472">Membrane</keyword>
<feature type="transmembrane region" description="Helical" evidence="5">
    <location>
        <begin position="350"/>
        <end position="370"/>
    </location>
</feature>
<dbReference type="PROSITE" id="PS50850">
    <property type="entry name" value="MFS"/>
    <property type="match status" value="1"/>
</dbReference>
<dbReference type="InterPro" id="IPR020846">
    <property type="entry name" value="MFS_dom"/>
</dbReference>
<gene>
    <name evidence="7" type="ORF">RI129_011672</name>
</gene>
<evidence type="ECO:0000259" key="6">
    <source>
        <dbReference type="PROSITE" id="PS50850"/>
    </source>
</evidence>
<feature type="transmembrane region" description="Helical" evidence="5">
    <location>
        <begin position="444"/>
        <end position="462"/>
    </location>
</feature>
<dbReference type="GO" id="GO:0022857">
    <property type="term" value="F:transmembrane transporter activity"/>
    <property type="evidence" value="ECO:0007669"/>
    <property type="project" value="InterPro"/>
</dbReference>